<protein>
    <submittedName>
        <fullName evidence="2">Uncharacterized protein</fullName>
    </submittedName>
</protein>
<keyword evidence="4" id="KW-1185">Reference proteome</keyword>
<reference evidence="1" key="4">
    <citation type="submission" date="2024-05" db="EMBL/GenBank/DDBJ databases">
        <authorList>
            <person name="Sun Q."/>
            <person name="Zhou Y."/>
        </authorList>
    </citation>
    <scope>NUCLEOTIDE SEQUENCE</scope>
    <source>
        <strain evidence="1">CGMCC 1.15931</strain>
    </source>
</reference>
<comment type="caution">
    <text evidence="2">The sequence shown here is derived from an EMBL/GenBank/DDBJ whole genome shotgun (WGS) entry which is preliminary data.</text>
</comment>
<dbReference type="EMBL" id="WNKZ01000036">
    <property type="protein sequence ID" value="MTV53801.1"/>
    <property type="molecule type" value="Genomic_DNA"/>
</dbReference>
<reference evidence="1" key="1">
    <citation type="journal article" date="2014" name="Int. J. Syst. Evol. Microbiol.">
        <title>Complete genome of a new Firmicutes species belonging to the dominant human colonic microbiota ('Ruminococcus bicirculans') reveals two chromosomes and a selective capacity to utilize plant glucans.</title>
        <authorList>
            <consortium name="NISC Comparative Sequencing Program"/>
            <person name="Wegmann U."/>
            <person name="Louis P."/>
            <person name="Goesmann A."/>
            <person name="Henrissat B."/>
            <person name="Duncan S.H."/>
            <person name="Flint H.J."/>
        </authorList>
    </citation>
    <scope>NUCLEOTIDE SEQUENCE</scope>
    <source>
        <strain evidence="1">CGMCC 1.15931</strain>
    </source>
</reference>
<organism evidence="2 3">
    <name type="scientific">Pseudoduganella buxea</name>
    <dbReference type="NCBI Taxonomy" id="1949069"/>
    <lineage>
        <taxon>Bacteria</taxon>
        <taxon>Pseudomonadati</taxon>
        <taxon>Pseudomonadota</taxon>
        <taxon>Betaproteobacteria</taxon>
        <taxon>Burkholderiales</taxon>
        <taxon>Oxalobacteraceae</taxon>
        <taxon>Telluria group</taxon>
        <taxon>Pseudoduganella</taxon>
    </lineage>
</organism>
<proteinExistence type="predicted"/>
<dbReference type="AlphaFoldDB" id="A0A6I3SWY0"/>
<dbReference type="Proteomes" id="UP000622638">
    <property type="component" value="Unassembled WGS sequence"/>
</dbReference>
<gene>
    <name evidence="1" type="ORF">GCM10011572_23590</name>
    <name evidence="2" type="ORF">GM672_13790</name>
</gene>
<dbReference type="Proteomes" id="UP000430634">
    <property type="component" value="Unassembled WGS sequence"/>
</dbReference>
<evidence type="ECO:0000313" key="2">
    <source>
        <dbReference type="EMBL" id="MTV53801.1"/>
    </source>
</evidence>
<evidence type="ECO:0000313" key="1">
    <source>
        <dbReference type="EMBL" id="GGC00849.1"/>
    </source>
</evidence>
<name>A0A6I3SWY0_9BURK</name>
<reference evidence="2 3" key="3">
    <citation type="submission" date="2019-11" db="EMBL/GenBank/DDBJ databases">
        <title>Type strains purchased from KCTC, JCM and DSMZ.</title>
        <authorList>
            <person name="Lu H."/>
        </authorList>
    </citation>
    <scope>NUCLEOTIDE SEQUENCE [LARGE SCALE GENOMIC DNA]</scope>
    <source>
        <strain evidence="2 3">KCTC 52429</strain>
    </source>
</reference>
<dbReference type="OrthoDB" id="8704182at2"/>
<accession>A0A6I3SWY0</accession>
<evidence type="ECO:0000313" key="3">
    <source>
        <dbReference type="Proteomes" id="UP000430634"/>
    </source>
</evidence>
<dbReference type="RefSeq" id="WP_155471111.1">
    <property type="nucleotide sequence ID" value="NZ_BMKG01000009.1"/>
</dbReference>
<dbReference type="EMBL" id="BMKG01000009">
    <property type="protein sequence ID" value="GGC00849.1"/>
    <property type="molecule type" value="Genomic_DNA"/>
</dbReference>
<evidence type="ECO:0000313" key="4">
    <source>
        <dbReference type="Proteomes" id="UP000622638"/>
    </source>
</evidence>
<reference evidence="4" key="2">
    <citation type="journal article" date="2019" name="Int. J. Syst. Evol. Microbiol.">
        <title>The Global Catalogue of Microorganisms (GCM) 10K type strain sequencing project: providing services to taxonomists for standard genome sequencing and annotation.</title>
        <authorList>
            <consortium name="The Broad Institute Genomics Platform"/>
            <consortium name="The Broad Institute Genome Sequencing Center for Infectious Disease"/>
            <person name="Wu L."/>
            <person name="Ma J."/>
        </authorList>
    </citation>
    <scope>NUCLEOTIDE SEQUENCE [LARGE SCALE GENOMIC DNA]</scope>
    <source>
        <strain evidence="4">CGMCC 1.15931</strain>
    </source>
</reference>
<sequence>MATINTGIGSRIGNRFESRFGLEYAPMSFLVRFGKREMLVCRDFRKRFYAVNPLIECDTGVEPGHIEVLLFGRWLLILSKAH</sequence>